<dbReference type="KEGG" id="psoj:PHYSODRAFT_286984"/>
<sequence length="184" mass="20147">MCDVLQQLQPAGAFLRQAQNLQPAGAFLNPIALVGSCTDIDEALRFCDEEAADQMERGRQQENATANDAEPVDFLASIRRGLNELVAANEADDEDDDSDDDEDDESDDEGCYYQPKENTYYSPGQKLSGGFPLDDAGLDLSDTSTASSSLFTAWAQPESDEEGDDEALTQDLNQDDDLIFQLEM</sequence>
<organism evidence="2 3">
    <name type="scientific">Phytophthora sojae (strain P6497)</name>
    <name type="common">Soybean stem and root rot agent</name>
    <name type="synonym">Phytophthora megasperma f. sp. glycines</name>
    <dbReference type="NCBI Taxonomy" id="1094619"/>
    <lineage>
        <taxon>Eukaryota</taxon>
        <taxon>Sar</taxon>
        <taxon>Stramenopiles</taxon>
        <taxon>Oomycota</taxon>
        <taxon>Peronosporomycetes</taxon>
        <taxon>Peronosporales</taxon>
        <taxon>Peronosporaceae</taxon>
        <taxon>Phytophthora</taxon>
    </lineage>
</organism>
<feature type="compositionally biased region" description="Low complexity" evidence="1">
    <location>
        <begin position="138"/>
        <end position="153"/>
    </location>
</feature>
<feature type="compositionally biased region" description="Acidic residues" evidence="1">
    <location>
        <begin position="90"/>
        <end position="110"/>
    </location>
</feature>
<evidence type="ECO:0000313" key="2">
    <source>
        <dbReference type="EMBL" id="EGZ12491.1"/>
    </source>
</evidence>
<dbReference type="InParanoid" id="G4ZX21"/>
<feature type="compositionally biased region" description="Acidic residues" evidence="1">
    <location>
        <begin position="158"/>
        <end position="176"/>
    </location>
</feature>
<feature type="region of interest" description="Disordered" evidence="1">
    <location>
        <begin position="85"/>
        <end position="176"/>
    </location>
</feature>
<keyword evidence="3" id="KW-1185">Reference proteome</keyword>
<name>G4ZX21_PHYSP</name>
<dbReference type="SMR" id="G4ZX21"/>
<reference evidence="2 3" key="1">
    <citation type="journal article" date="2006" name="Science">
        <title>Phytophthora genome sequences uncover evolutionary origins and mechanisms of pathogenesis.</title>
        <authorList>
            <person name="Tyler B.M."/>
            <person name="Tripathy S."/>
            <person name="Zhang X."/>
            <person name="Dehal P."/>
            <person name="Jiang R.H."/>
            <person name="Aerts A."/>
            <person name="Arredondo F.D."/>
            <person name="Baxter L."/>
            <person name="Bensasson D."/>
            <person name="Beynon J.L."/>
            <person name="Chapman J."/>
            <person name="Damasceno C.M."/>
            <person name="Dorrance A.E."/>
            <person name="Dou D."/>
            <person name="Dickerman A.W."/>
            <person name="Dubchak I.L."/>
            <person name="Garbelotto M."/>
            <person name="Gijzen M."/>
            <person name="Gordon S.G."/>
            <person name="Govers F."/>
            <person name="Grunwald N.J."/>
            <person name="Huang W."/>
            <person name="Ivors K.L."/>
            <person name="Jones R.W."/>
            <person name="Kamoun S."/>
            <person name="Krampis K."/>
            <person name="Lamour K.H."/>
            <person name="Lee M.K."/>
            <person name="McDonald W.H."/>
            <person name="Medina M."/>
            <person name="Meijer H.J."/>
            <person name="Nordberg E.K."/>
            <person name="Maclean D.J."/>
            <person name="Ospina-Giraldo M.D."/>
            <person name="Morris P.F."/>
            <person name="Phuntumart V."/>
            <person name="Putnam N.H."/>
            <person name="Rash S."/>
            <person name="Rose J.K."/>
            <person name="Sakihama Y."/>
            <person name="Salamov A.A."/>
            <person name="Savidor A."/>
            <person name="Scheuring C.F."/>
            <person name="Smith B.M."/>
            <person name="Sobral B.W."/>
            <person name="Terry A."/>
            <person name="Torto-Alalibo T.A."/>
            <person name="Win J."/>
            <person name="Xu Z."/>
            <person name="Zhang H."/>
            <person name="Grigoriev I.V."/>
            <person name="Rokhsar D.S."/>
            <person name="Boore J.L."/>
        </authorList>
    </citation>
    <scope>NUCLEOTIDE SEQUENCE [LARGE SCALE GENOMIC DNA]</scope>
    <source>
        <strain evidence="2 3">P6497</strain>
    </source>
</reference>
<dbReference type="EMBL" id="JH159157">
    <property type="protein sequence ID" value="EGZ12491.1"/>
    <property type="molecule type" value="Genomic_DNA"/>
</dbReference>
<accession>G4ZX21</accession>
<evidence type="ECO:0000313" key="3">
    <source>
        <dbReference type="Proteomes" id="UP000002640"/>
    </source>
</evidence>
<dbReference type="Proteomes" id="UP000002640">
    <property type="component" value="Unassembled WGS sequence"/>
</dbReference>
<dbReference type="GeneID" id="20640519"/>
<gene>
    <name evidence="2" type="ORF">PHYSODRAFT_286984</name>
</gene>
<dbReference type="RefSeq" id="XP_009532824.1">
    <property type="nucleotide sequence ID" value="XM_009534529.1"/>
</dbReference>
<evidence type="ECO:0000256" key="1">
    <source>
        <dbReference type="SAM" id="MobiDB-lite"/>
    </source>
</evidence>
<proteinExistence type="predicted"/>
<protein>
    <submittedName>
        <fullName evidence="2">Uncharacterized protein</fullName>
    </submittedName>
</protein>
<dbReference type="OMA" id="ENTYYSP"/>
<dbReference type="AlphaFoldDB" id="G4ZX21"/>